<name>A0A645FTM2_9ZZZZ</name>
<protein>
    <submittedName>
        <fullName evidence="1">Uncharacterized protein</fullName>
    </submittedName>
</protein>
<evidence type="ECO:0000313" key="1">
    <source>
        <dbReference type="EMBL" id="MPN17270.1"/>
    </source>
</evidence>
<gene>
    <name evidence="1" type="ORF">SDC9_164623</name>
</gene>
<dbReference type="EMBL" id="VSSQ01064356">
    <property type="protein sequence ID" value="MPN17270.1"/>
    <property type="molecule type" value="Genomic_DNA"/>
</dbReference>
<proteinExistence type="predicted"/>
<dbReference type="AlphaFoldDB" id="A0A645FTM2"/>
<reference evidence="1" key="1">
    <citation type="submission" date="2019-08" db="EMBL/GenBank/DDBJ databases">
        <authorList>
            <person name="Kucharzyk K."/>
            <person name="Murdoch R.W."/>
            <person name="Higgins S."/>
            <person name="Loffler F."/>
        </authorList>
    </citation>
    <scope>NUCLEOTIDE SEQUENCE</scope>
</reference>
<sequence>MEWNFTSSKRAVLSARSTKVPRRTKCSASSLSMVPSDTPRHRWERYLTHSKNCAGSFFQASLPKWRCSASQTITNDPRTMQAEPTALRSTLRAMVSSAEANAVSRSSPVLTMAGYPSTRRQAYSRSVPSTAATAS</sequence>
<accession>A0A645FTM2</accession>
<organism evidence="1">
    <name type="scientific">bioreactor metagenome</name>
    <dbReference type="NCBI Taxonomy" id="1076179"/>
    <lineage>
        <taxon>unclassified sequences</taxon>
        <taxon>metagenomes</taxon>
        <taxon>ecological metagenomes</taxon>
    </lineage>
</organism>
<comment type="caution">
    <text evidence="1">The sequence shown here is derived from an EMBL/GenBank/DDBJ whole genome shotgun (WGS) entry which is preliminary data.</text>
</comment>